<gene>
    <name evidence="1" type="ORF">RPERSI_LOCUS28998</name>
</gene>
<proteinExistence type="predicted"/>
<keyword evidence="2" id="KW-1185">Reference proteome</keyword>
<dbReference type="Proteomes" id="UP000789920">
    <property type="component" value="Unassembled WGS sequence"/>
</dbReference>
<accession>A0ACA9SB00</accession>
<comment type="caution">
    <text evidence="1">The sequence shown here is derived from an EMBL/GenBank/DDBJ whole genome shotgun (WGS) entry which is preliminary data.</text>
</comment>
<evidence type="ECO:0000313" key="1">
    <source>
        <dbReference type="EMBL" id="CAG8833895.1"/>
    </source>
</evidence>
<feature type="non-terminal residue" evidence="1">
    <location>
        <position position="1"/>
    </location>
</feature>
<evidence type="ECO:0000313" key="2">
    <source>
        <dbReference type="Proteomes" id="UP000789920"/>
    </source>
</evidence>
<name>A0ACA9SB00_9GLOM</name>
<reference evidence="1" key="1">
    <citation type="submission" date="2021-06" db="EMBL/GenBank/DDBJ databases">
        <authorList>
            <person name="Kallberg Y."/>
            <person name="Tangrot J."/>
            <person name="Rosling A."/>
        </authorList>
    </citation>
    <scope>NUCLEOTIDE SEQUENCE</scope>
    <source>
        <strain evidence="1">MA461A</strain>
    </source>
</reference>
<sequence>YADEILCNAWNRDLIFEKQINMKYVEKTINLFKDLQFKNIEKEKIEKQKQQEKQKNQEDEKNNLAECFVSWS</sequence>
<protein>
    <submittedName>
        <fullName evidence="1">14104_t:CDS:1</fullName>
    </submittedName>
</protein>
<organism evidence="1 2">
    <name type="scientific">Racocetra persica</name>
    <dbReference type="NCBI Taxonomy" id="160502"/>
    <lineage>
        <taxon>Eukaryota</taxon>
        <taxon>Fungi</taxon>
        <taxon>Fungi incertae sedis</taxon>
        <taxon>Mucoromycota</taxon>
        <taxon>Glomeromycotina</taxon>
        <taxon>Glomeromycetes</taxon>
        <taxon>Diversisporales</taxon>
        <taxon>Gigasporaceae</taxon>
        <taxon>Racocetra</taxon>
    </lineage>
</organism>
<dbReference type="EMBL" id="CAJVQC010107674">
    <property type="protein sequence ID" value="CAG8833895.1"/>
    <property type="molecule type" value="Genomic_DNA"/>
</dbReference>